<evidence type="ECO:0000259" key="6">
    <source>
        <dbReference type="PROSITE" id="PS50255"/>
    </source>
</evidence>
<dbReference type="SMART" id="SM01117">
    <property type="entry name" value="Cyt-b5"/>
    <property type="match status" value="1"/>
</dbReference>
<protein>
    <recommendedName>
        <fullName evidence="6">Cytochrome b5 heme-binding domain-containing protein</fullName>
    </recommendedName>
</protein>
<evidence type="ECO:0000256" key="5">
    <source>
        <dbReference type="SAM" id="MobiDB-lite"/>
    </source>
</evidence>
<proteinExistence type="inferred from homology"/>
<evidence type="ECO:0000256" key="3">
    <source>
        <dbReference type="ARBA" id="ARBA00023004"/>
    </source>
</evidence>
<dbReference type="STRING" id="1797579.A2996_00970"/>
<dbReference type="Proteomes" id="UP000176865">
    <property type="component" value="Unassembled WGS sequence"/>
</dbReference>
<dbReference type="EMBL" id="MFAB01000016">
    <property type="protein sequence ID" value="OGD68778.1"/>
    <property type="molecule type" value="Genomic_DNA"/>
</dbReference>
<dbReference type="GO" id="GO:0016020">
    <property type="term" value="C:membrane"/>
    <property type="evidence" value="ECO:0007669"/>
    <property type="project" value="TreeGrafter"/>
</dbReference>
<dbReference type="PANTHER" id="PTHR19359">
    <property type="entry name" value="CYTOCHROME B5"/>
    <property type="match status" value="1"/>
</dbReference>
<comment type="caution">
    <text evidence="7">The sequence shown here is derived from an EMBL/GenBank/DDBJ whole genome shotgun (WGS) entry which is preliminary data.</text>
</comment>
<dbReference type="PROSITE" id="PS50255">
    <property type="entry name" value="CYTOCHROME_B5_2"/>
    <property type="match status" value="1"/>
</dbReference>
<feature type="region of interest" description="Disordered" evidence="5">
    <location>
        <begin position="164"/>
        <end position="184"/>
    </location>
</feature>
<evidence type="ECO:0000256" key="1">
    <source>
        <dbReference type="ARBA" id="ARBA00022617"/>
    </source>
</evidence>
<dbReference type="Gene3D" id="3.10.120.10">
    <property type="entry name" value="Cytochrome b5-like heme/steroid binding domain"/>
    <property type="match status" value="1"/>
</dbReference>
<keyword evidence="2" id="KW-0479">Metal-binding</keyword>
<dbReference type="InterPro" id="IPR018506">
    <property type="entry name" value="Cyt_B5_heme-BS"/>
</dbReference>
<feature type="domain" description="Cytochrome b5 heme-binding" evidence="6">
    <location>
        <begin position="62"/>
        <end position="142"/>
    </location>
</feature>
<dbReference type="Pfam" id="PF00173">
    <property type="entry name" value="Cyt-b5"/>
    <property type="match status" value="1"/>
</dbReference>
<feature type="compositionally biased region" description="Acidic residues" evidence="5">
    <location>
        <begin position="173"/>
        <end position="184"/>
    </location>
</feature>
<evidence type="ECO:0000256" key="2">
    <source>
        <dbReference type="ARBA" id="ARBA00022723"/>
    </source>
</evidence>
<keyword evidence="1" id="KW-0349">Heme</keyword>
<comment type="similarity">
    <text evidence="4">Belongs to the cytochrome b5 family.</text>
</comment>
<dbReference type="AlphaFoldDB" id="A0A1F5EMY7"/>
<dbReference type="SUPFAM" id="SSF55856">
    <property type="entry name" value="Cytochrome b5-like heme/steroid binding domain"/>
    <property type="match status" value="1"/>
</dbReference>
<evidence type="ECO:0000313" key="7">
    <source>
        <dbReference type="EMBL" id="OGD68778.1"/>
    </source>
</evidence>
<dbReference type="InterPro" id="IPR050668">
    <property type="entry name" value="Cytochrome_b5"/>
</dbReference>
<sequence length="184" mass="19552">MKNTFIVTLFIFGIVVTAMLSAGLTAYEFKKSNGVNQGLEIVDNNGSNIAEGNTNNSAGVNNKLLGASVVAQHNKQSDCWMVVDGKVYNITSYMTAHPGGTQTLVSSCGKEATDLFAGILGGHKHSGTAYDILKNYYVGDFQVKSVSGQTSNTPNTIDANTLPISQQIKNGGGEDESEDEFEDD</sequence>
<dbReference type="PROSITE" id="PS00191">
    <property type="entry name" value="CYTOCHROME_B5_1"/>
    <property type="match status" value="1"/>
</dbReference>
<name>A0A1F5EMY7_9BACT</name>
<dbReference type="GO" id="GO:0020037">
    <property type="term" value="F:heme binding"/>
    <property type="evidence" value="ECO:0007669"/>
    <property type="project" value="InterPro"/>
</dbReference>
<evidence type="ECO:0000313" key="8">
    <source>
        <dbReference type="Proteomes" id="UP000176865"/>
    </source>
</evidence>
<reference evidence="7 8" key="1">
    <citation type="journal article" date="2016" name="Nat. Commun.">
        <title>Thousands of microbial genomes shed light on interconnected biogeochemical processes in an aquifer system.</title>
        <authorList>
            <person name="Anantharaman K."/>
            <person name="Brown C.T."/>
            <person name="Hug L.A."/>
            <person name="Sharon I."/>
            <person name="Castelle C.J."/>
            <person name="Probst A.J."/>
            <person name="Thomas B.C."/>
            <person name="Singh A."/>
            <person name="Wilkins M.J."/>
            <person name="Karaoz U."/>
            <person name="Brodie E.L."/>
            <person name="Williams K.H."/>
            <person name="Hubbard S.S."/>
            <person name="Banfield J.F."/>
        </authorList>
    </citation>
    <scope>NUCLEOTIDE SEQUENCE [LARGE SCALE GENOMIC DNA]</scope>
</reference>
<dbReference type="InterPro" id="IPR001199">
    <property type="entry name" value="Cyt_B5-like_heme/steroid-bd"/>
</dbReference>
<gene>
    <name evidence="7" type="ORF">A2996_00970</name>
</gene>
<accession>A0A1F5EMY7</accession>
<organism evidence="7 8">
    <name type="scientific">Candidatus Campbellbacteria bacterium RIFCSPLOWO2_01_FULL_34_15</name>
    <dbReference type="NCBI Taxonomy" id="1797579"/>
    <lineage>
        <taxon>Bacteria</taxon>
        <taxon>Candidatus Campbelliibacteriota</taxon>
    </lineage>
</organism>
<dbReference type="GO" id="GO:0046872">
    <property type="term" value="F:metal ion binding"/>
    <property type="evidence" value="ECO:0007669"/>
    <property type="project" value="UniProtKB-KW"/>
</dbReference>
<keyword evidence="3" id="KW-0408">Iron</keyword>
<evidence type="ECO:0000256" key="4">
    <source>
        <dbReference type="ARBA" id="ARBA00038168"/>
    </source>
</evidence>
<dbReference type="InterPro" id="IPR036400">
    <property type="entry name" value="Cyt_B5-like_heme/steroid_sf"/>
</dbReference>